<dbReference type="Gene3D" id="1.10.45.10">
    <property type="entry name" value="Vanillyl-alcohol Oxidase, Chain A, domain 4"/>
    <property type="match status" value="1"/>
</dbReference>
<dbReference type="PROSITE" id="PS51387">
    <property type="entry name" value="FAD_PCMH"/>
    <property type="match status" value="1"/>
</dbReference>
<dbReference type="Gene3D" id="3.30.43.10">
    <property type="entry name" value="Uridine Diphospho-n-acetylenolpyruvylglucosamine Reductase, domain 2"/>
    <property type="match status" value="1"/>
</dbReference>
<accession>A0A6L3ZA21</accession>
<dbReference type="GO" id="GO:0071949">
    <property type="term" value="F:FAD binding"/>
    <property type="evidence" value="ECO:0007669"/>
    <property type="project" value="InterPro"/>
</dbReference>
<proteinExistence type="inferred from homology"/>
<sequence length="470" mass="50663">MLDTALIERFSAIVGEKNALTAPEDLAAYLVEQRDLYHGRTPLVLRPGSTEEVAAIMKLASETKTPVVPQGGNTGLVGGQQPDESGAAIILSLGRMNRIRNLDTVGNLVTLEAGVILKNLQEAAEKAGRLFPLSLGAEGSCQIGGNLGSNAGGTAVLAYGNMRELCLGLEVVLPTGEILNDLRYVKKDNTGYDLKDLFVGSEGTLGVITAAVLKIFPQPKGKGVAYAGLRNPEDVLRLFQLATEHAGPSLTGFELMPRVGVEFTVRHVDGVRDPLESPHDWYVLIDISSTRSEEDARTTLETILTEAFESDIIQDAAIGESVAQAQSFWKMREEMSWAQKPEGGSIKHDISVPVASIPAFIHEANAATLEMIPGARIVCFGHIGDGNLHYNVSQPVGADKEAFLARWHELNHRIHTIVASYTGSISAEHGIGQLKREELAFFKQDVALDLMRRIKSAFDPAGIMNPGKVL</sequence>
<evidence type="ECO:0000313" key="6">
    <source>
        <dbReference type="EMBL" id="KAB2772595.1"/>
    </source>
</evidence>
<dbReference type="PANTHER" id="PTHR43716">
    <property type="entry name" value="D-2-HYDROXYGLUTARATE DEHYDROGENASE, MITOCHONDRIAL"/>
    <property type="match status" value="1"/>
</dbReference>
<keyword evidence="3" id="KW-0285">Flavoprotein</keyword>
<organism evidence="6 7">
    <name type="scientific">Brucella anthropi</name>
    <name type="common">Ochrobactrum anthropi</name>
    <dbReference type="NCBI Taxonomy" id="529"/>
    <lineage>
        <taxon>Bacteria</taxon>
        <taxon>Pseudomonadati</taxon>
        <taxon>Pseudomonadota</taxon>
        <taxon>Alphaproteobacteria</taxon>
        <taxon>Hyphomicrobiales</taxon>
        <taxon>Brucellaceae</taxon>
        <taxon>Brucella/Ochrobactrum group</taxon>
        <taxon>Brucella</taxon>
    </lineage>
</organism>
<reference evidence="6 7" key="1">
    <citation type="submission" date="2019-09" db="EMBL/GenBank/DDBJ databases">
        <title>Taxonomic organization of the family Brucellaceae based on a phylogenomic approach.</title>
        <authorList>
            <person name="Leclercq S."/>
            <person name="Cloeckaert A."/>
            <person name="Zygmunt M.S."/>
        </authorList>
    </citation>
    <scope>NUCLEOTIDE SEQUENCE [LARGE SCALE GENOMIC DNA]</scope>
    <source>
        <strain evidence="6 7">LMG 3313</strain>
    </source>
</reference>
<feature type="domain" description="FAD-binding PCMH-type" evidence="5">
    <location>
        <begin position="37"/>
        <end position="218"/>
    </location>
</feature>
<comment type="cofactor">
    <cofactor evidence="1">
        <name>FAD</name>
        <dbReference type="ChEBI" id="CHEBI:57692"/>
    </cofactor>
</comment>
<dbReference type="InterPro" id="IPR051264">
    <property type="entry name" value="FAD-oxidored/transferase_4"/>
</dbReference>
<dbReference type="InterPro" id="IPR016164">
    <property type="entry name" value="FAD-linked_Oxase-like_C"/>
</dbReference>
<dbReference type="SUPFAM" id="SSF56176">
    <property type="entry name" value="FAD-binding/transporter-associated domain-like"/>
    <property type="match status" value="1"/>
</dbReference>
<dbReference type="SUPFAM" id="SSF55103">
    <property type="entry name" value="FAD-linked oxidases, C-terminal domain"/>
    <property type="match status" value="1"/>
</dbReference>
<comment type="similarity">
    <text evidence="2">Belongs to the FAD-binding oxidoreductase/transferase type 4 family.</text>
</comment>
<dbReference type="InterPro" id="IPR016167">
    <property type="entry name" value="FAD-bd_PCMH_sub1"/>
</dbReference>
<comment type="caution">
    <text evidence="6">The sequence shown here is derived from an EMBL/GenBank/DDBJ whole genome shotgun (WGS) entry which is preliminary data.</text>
</comment>
<evidence type="ECO:0000256" key="4">
    <source>
        <dbReference type="ARBA" id="ARBA00022827"/>
    </source>
</evidence>
<dbReference type="Proteomes" id="UP000481876">
    <property type="component" value="Unassembled WGS sequence"/>
</dbReference>
<evidence type="ECO:0000313" key="7">
    <source>
        <dbReference type="Proteomes" id="UP000481876"/>
    </source>
</evidence>
<dbReference type="GO" id="GO:0022904">
    <property type="term" value="P:respiratory electron transport chain"/>
    <property type="evidence" value="ECO:0007669"/>
    <property type="project" value="TreeGrafter"/>
</dbReference>
<name>A0A6L3ZA21_BRUAN</name>
<dbReference type="Pfam" id="PF02913">
    <property type="entry name" value="FAD-oxidase_C"/>
    <property type="match status" value="1"/>
</dbReference>
<dbReference type="Pfam" id="PF01565">
    <property type="entry name" value="FAD_binding_4"/>
    <property type="match status" value="1"/>
</dbReference>
<dbReference type="InterPro" id="IPR016166">
    <property type="entry name" value="FAD-bd_PCMH"/>
</dbReference>
<dbReference type="Gene3D" id="3.30.465.10">
    <property type="match status" value="1"/>
</dbReference>
<dbReference type="Gene3D" id="3.30.70.2740">
    <property type="match status" value="1"/>
</dbReference>
<evidence type="ECO:0000259" key="5">
    <source>
        <dbReference type="PROSITE" id="PS51387"/>
    </source>
</evidence>
<dbReference type="InterPro" id="IPR004113">
    <property type="entry name" value="FAD-bd_oxidored_4_C"/>
</dbReference>
<dbReference type="RefSeq" id="WP_151663178.1">
    <property type="nucleotide sequence ID" value="NZ_WBWS01000004.1"/>
</dbReference>
<evidence type="ECO:0000256" key="3">
    <source>
        <dbReference type="ARBA" id="ARBA00022630"/>
    </source>
</evidence>
<gene>
    <name evidence="6" type="ORF">F9L04_05415</name>
</gene>
<dbReference type="InterPro" id="IPR016171">
    <property type="entry name" value="Vanillyl_alc_oxidase_C-sub2"/>
</dbReference>
<keyword evidence="4" id="KW-0274">FAD</keyword>
<evidence type="ECO:0000256" key="1">
    <source>
        <dbReference type="ARBA" id="ARBA00001974"/>
    </source>
</evidence>
<dbReference type="EMBL" id="WBWS01000004">
    <property type="protein sequence ID" value="KAB2772595.1"/>
    <property type="molecule type" value="Genomic_DNA"/>
</dbReference>
<protein>
    <submittedName>
        <fullName evidence="6">FAD-binding oxidoreductase</fullName>
    </submittedName>
</protein>
<dbReference type="PANTHER" id="PTHR43716:SF2">
    <property type="entry name" value="BLL6224 PROTEIN"/>
    <property type="match status" value="1"/>
</dbReference>
<evidence type="ECO:0000256" key="2">
    <source>
        <dbReference type="ARBA" id="ARBA00008000"/>
    </source>
</evidence>
<dbReference type="AlphaFoldDB" id="A0A6L3ZA21"/>
<dbReference type="InterPro" id="IPR016169">
    <property type="entry name" value="FAD-bd_PCMH_sub2"/>
</dbReference>
<dbReference type="Gene3D" id="3.30.70.2190">
    <property type="match status" value="1"/>
</dbReference>
<dbReference type="InterPro" id="IPR036318">
    <property type="entry name" value="FAD-bd_PCMH-like_sf"/>
</dbReference>
<dbReference type="GO" id="GO:0003824">
    <property type="term" value="F:catalytic activity"/>
    <property type="evidence" value="ECO:0007669"/>
    <property type="project" value="InterPro"/>
</dbReference>
<dbReference type="FunFam" id="1.10.45.10:FF:000001">
    <property type="entry name" value="D-lactate dehydrogenase mitochondrial"/>
    <property type="match status" value="1"/>
</dbReference>
<dbReference type="InterPro" id="IPR006094">
    <property type="entry name" value="Oxid_FAD_bind_N"/>
</dbReference>